<evidence type="ECO:0000256" key="4">
    <source>
        <dbReference type="ARBA" id="ARBA00022670"/>
    </source>
</evidence>
<organism evidence="10 11">
    <name type="scientific">Carpinus fangiana</name>
    <dbReference type="NCBI Taxonomy" id="176857"/>
    <lineage>
        <taxon>Eukaryota</taxon>
        <taxon>Viridiplantae</taxon>
        <taxon>Streptophyta</taxon>
        <taxon>Embryophyta</taxon>
        <taxon>Tracheophyta</taxon>
        <taxon>Spermatophyta</taxon>
        <taxon>Magnoliopsida</taxon>
        <taxon>eudicotyledons</taxon>
        <taxon>Gunneridae</taxon>
        <taxon>Pentapetalae</taxon>
        <taxon>rosids</taxon>
        <taxon>fabids</taxon>
        <taxon>Fagales</taxon>
        <taxon>Betulaceae</taxon>
        <taxon>Carpinus</taxon>
    </lineage>
</organism>
<dbReference type="GO" id="GO:0006508">
    <property type="term" value="P:proteolysis"/>
    <property type="evidence" value="ECO:0007669"/>
    <property type="project" value="UniProtKB-KW"/>
</dbReference>
<feature type="domain" description="Peptidase S9 prolyl oligopeptidase catalytic" evidence="9">
    <location>
        <begin position="468"/>
        <end position="665"/>
    </location>
</feature>
<sequence length="677" mass="74410">MSHQEWAIFSATSYSFSDHKSNTTWNLLDLTSGNIKVLPFNGSEVSEIIWLGNTPSSVLYLNATNKDIPGGVTLWSSDVLNPRATTFVASLPAPFSGLKAVQASSGDIQFLVNALAYENGTVYNEEFAEPIYSSGQVYESAYVRHWDAYLTNQRYAVFSGTLSRRSNVTNGNNSTYSFSAGSLRNLLAGINATVTRPETPVQPFGDLGDYDISPDGRWAAFLTKAPELPKANITASYIYLVPTDGSRDPVSINGPGSPAAVRGHLGASSSPRFSPDGKSIAFTQMDGISYESDRTKLYVASLNSNGTVSKWHGLAENWDRSPGTLYWGPNNDLLYAAAEDLGTSKIFTIPINAGPQYVPSNITSPETSVGSFRVLQNNDLLVSASAVHTSMDYYLLSPAQTTKVLFESYKVDPELEGLSPDSLDEFYYPGSLGLPAWIVKPSNFENNRTYPLALIVHGGPQGSTANSWSTRWNLQTWADQGYVVVAPNPTGSTGFGQYLTDAIQNNWGGSPYEDLVLAWGHVAANLTDFVDVENGIEAGASYGGFMTNWIQGHDLGRKFKALVTHDGSTSTHDFAGTLWNNRANYERWDPIAHALNFSTPHFIVHSDKDYRLPVSEGITMFNVLQELGVPSRFLTFPDENHWVLDRENSLKWHKEIFNWINYWSGVDDSLDRNTVTN</sequence>
<accession>A0A5N6KVY4</accession>
<evidence type="ECO:0000256" key="1">
    <source>
        <dbReference type="ARBA" id="ARBA00004613"/>
    </source>
</evidence>
<evidence type="ECO:0000256" key="7">
    <source>
        <dbReference type="ARBA" id="ARBA00022825"/>
    </source>
</evidence>
<keyword evidence="11" id="KW-1185">Reference proteome</keyword>
<keyword evidence="3" id="KW-0964">Secreted</keyword>
<reference evidence="10 11" key="1">
    <citation type="submission" date="2019-06" db="EMBL/GenBank/DDBJ databases">
        <title>A chromosomal-level reference genome of Carpinus fangiana (Coryloideae, Betulaceae).</title>
        <authorList>
            <person name="Yang X."/>
            <person name="Wang Z."/>
            <person name="Zhang L."/>
            <person name="Hao G."/>
            <person name="Liu J."/>
            <person name="Yang Y."/>
        </authorList>
    </citation>
    <scope>NUCLEOTIDE SEQUENCE [LARGE SCALE GENOMIC DNA]</scope>
    <source>
        <strain evidence="10">Cfa_2016G</strain>
        <tissue evidence="10">Leaf</tissue>
    </source>
</reference>
<dbReference type="GO" id="GO:0005576">
    <property type="term" value="C:extracellular region"/>
    <property type="evidence" value="ECO:0007669"/>
    <property type="project" value="UniProtKB-SubCell"/>
</dbReference>
<comment type="subcellular location">
    <subcellularLocation>
        <location evidence="1">Secreted</location>
    </subcellularLocation>
</comment>
<protein>
    <recommendedName>
        <fullName evidence="9">Peptidase S9 prolyl oligopeptidase catalytic domain-containing protein</fullName>
    </recommendedName>
</protein>
<dbReference type="PANTHER" id="PTHR42776:SF11">
    <property type="entry name" value="DIPEPTIDYL-PEPTIDASE 5-RELATED"/>
    <property type="match status" value="1"/>
</dbReference>
<dbReference type="InterPro" id="IPR011042">
    <property type="entry name" value="6-blade_b-propeller_TolB-like"/>
</dbReference>
<dbReference type="EMBL" id="VIBQ01000014">
    <property type="protein sequence ID" value="KAB8349463.1"/>
    <property type="molecule type" value="Genomic_DNA"/>
</dbReference>
<dbReference type="SUPFAM" id="SSF53474">
    <property type="entry name" value="alpha/beta-Hydrolases"/>
    <property type="match status" value="1"/>
</dbReference>
<dbReference type="Proteomes" id="UP000327013">
    <property type="component" value="Unassembled WGS sequence"/>
</dbReference>
<keyword evidence="5" id="KW-0732">Signal</keyword>
<evidence type="ECO:0000313" key="10">
    <source>
        <dbReference type="EMBL" id="KAB8349463.1"/>
    </source>
</evidence>
<evidence type="ECO:0000313" key="11">
    <source>
        <dbReference type="Proteomes" id="UP000327013"/>
    </source>
</evidence>
<dbReference type="SUPFAM" id="SSF82171">
    <property type="entry name" value="DPP6 N-terminal domain-like"/>
    <property type="match status" value="1"/>
</dbReference>
<dbReference type="FunFam" id="3.40.50.1820:FF:000028">
    <property type="entry name" value="S9 family peptidase"/>
    <property type="match status" value="1"/>
</dbReference>
<dbReference type="InterPro" id="IPR001375">
    <property type="entry name" value="Peptidase_S9_cat"/>
</dbReference>
<dbReference type="InterPro" id="IPR011659">
    <property type="entry name" value="WD40"/>
</dbReference>
<proteinExistence type="inferred from homology"/>
<keyword evidence="8" id="KW-0325">Glycoprotein</keyword>
<dbReference type="Gene3D" id="3.40.50.1820">
    <property type="entry name" value="alpha/beta hydrolase"/>
    <property type="match status" value="1"/>
</dbReference>
<evidence type="ECO:0000256" key="3">
    <source>
        <dbReference type="ARBA" id="ARBA00022525"/>
    </source>
</evidence>
<dbReference type="Pfam" id="PF07676">
    <property type="entry name" value="PD40"/>
    <property type="match status" value="1"/>
</dbReference>
<name>A0A5N6KVY4_9ROSI</name>
<keyword evidence="4" id="KW-0645">Protease</keyword>
<dbReference type="PANTHER" id="PTHR42776">
    <property type="entry name" value="SERINE PEPTIDASE S9 FAMILY MEMBER"/>
    <property type="match status" value="1"/>
</dbReference>
<keyword evidence="6" id="KW-0378">Hydrolase</keyword>
<evidence type="ECO:0000256" key="8">
    <source>
        <dbReference type="ARBA" id="ARBA00023180"/>
    </source>
</evidence>
<gene>
    <name evidence="10" type="ORF">FH972_023490</name>
</gene>
<dbReference type="OrthoDB" id="416344at2759"/>
<comment type="caution">
    <text evidence="10">The sequence shown here is derived from an EMBL/GenBank/DDBJ whole genome shotgun (WGS) entry which is preliminary data.</text>
</comment>
<keyword evidence="7" id="KW-0720">Serine protease</keyword>
<dbReference type="Gene3D" id="2.120.10.30">
    <property type="entry name" value="TolB, C-terminal domain"/>
    <property type="match status" value="1"/>
</dbReference>
<dbReference type="Pfam" id="PF00326">
    <property type="entry name" value="Peptidase_S9"/>
    <property type="match status" value="1"/>
</dbReference>
<evidence type="ECO:0000259" key="9">
    <source>
        <dbReference type="Pfam" id="PF00326"/>
    </source>
</evidence>
<evidence type="ECO:0000256" key="5">
    <source>
        <dbReference type="ARBA" id="ARBA00022729"/>
    </source>
</evidence>
<comment type="similarity">
    <text evidence="2">Belongs to the peptidase S9C family.</text>
</comment>
<evidence type="ECO:0000256" key="2">
    <source>
        <dbReference type="ARBA" id="ARBA00010040"/>
    </source>
</evidence>
<dbReference type="GO" id="GO:0004252">
    <property type="term" value="F:serine-type endopeptidase activity"/>
    <property type="evidence" value="ECO:0007669"/>
    <property type="project" value="TreeGrafter"/>
</dbReference>
<evidence type="ECO:0000256" key="6">
    <source>
        <dbReference type="ARBA" id="ARBA00022801"/>
    </source>
</evidence>
<dbReference type="AlphaFoldDB" id="A0A5N6KVY4"/>
<dbReference type="InterPro" id="IPR029058">
    <property type="entry name" value="AB_hydrolase_fold"/>
</dbReference>